<reference evidence="4" key="1">
    <citation type="submission" date="2015-09" db="EMBL/GenBank/DDBJ databases">
        <authorList>
            <consortium name="Pathogen Informatics"/>
        </authorList>
    </citation>
    <scope>NUCLEOTIDE SEQUENCE [LARGE SCALE GENOMIC DNA]</scope>
    <source>
        <strain evidence="4">Lake Konstanz</strain>
    </source>
</reference>
<dbReference type="CDD" id="cd06008">
    <property type="entry name" value="NF-X1-zinc-finger"/>
    <property type="match status" value="1"/>
</dbReference>
<evidence type="ECO:0008006" key="5">
    <source>
        <dbReference type="Google" id="ProtNLM"/>
    </source>
</evidence>
<dbReference type="Gene3D" id="3.40.50.300">
    <property type="entry name" value="P-loop containing nucleotide triphosphate hydrolases"/>
    <property type="match status" value="3"/>
</dbReference>
<dbReference type="InterPro" id="IPR041679">
    <property type="entry name" value="DNA2/NAM7-like_C"/>
</dbReference>
<dbReference type="EMBL" id="CYKH01000789">
    <property type="protein sequence ID" value="CUG40158.1"/>
    <property type="molecule type" value="Genomic_DNA"/>
</dbReference>
<dbReference type="InterPro" id="IPR045055">
    <property type="entry name" value="DNA2/NAM7-like"/>
</dbReference>
<dbReference type="GO" id="GO:0031380">
    <property type="term" value="C:nuclear RNA-directed RNA polymerase complex"/>
    <property type="evidence" value="ECO:0007669"/>
    <property type="project" value="TreeGrafter"/>
</dbReference>
<dbReference type="CDD" id="cd18808">
    <property type="entry name" value="SF1_C_Upf1"/>
    <property type="match status" value="1"/>
</dbReference>
<dbReference type="PANTHER" id="PTHR10887">
    <property type="entry name" value="DNA2/NAM7 HELICASE FAMILY"/>
    <property type="match status" value="1"/>
</dbReference>
<sequence>MLTSKVAIVQGPPGTGKSFVGEKFLQILFENRNRLPQLRPILLLSETNHALDAVLLGLQRYMGKDVFNRSVARFGTRATDPSLEEVFVNRIAKGHERAYVTGTECTSEAIIAIYSLMMNLSDFTWKRNSCSCTDALRWMESIASALPRTTVSESIVHLCRKLVAAEKNLELFVKQQIQRAQDILCALSSTPTQVADVRKQHLEIAAETDSGASGVMVDLGIRRKSKAERTTSANHFEAKSDVARLKHLMAKPELDLALHLDDELAKLNFSGAAIKIPISQDVIQEDFGMARVGSDVGAQVVSGTDSNDDYTETTPYSALRDVATQCLHTVTQTYLSQVSNVKTQNTLGLCELLRGRFLIAGTTTTATRDLEVLRYLQTNVVMVEEAAEVREEGVWACLTEHTEQLILIGDHMQLRPKIATSFLRTAERHGTAASMMERLVATLKAPHKTITTQTSYDPDVANLAVSPYYKMKIGLDIVSHPSTVQRPNMSLLPSRTDSPRIVWMSFDSFEKKTSSGSWMNATEANIAIRLAMLLRCVHERSGVKSQHGNSITILTFYRDQVHELESAAKRNNVLFGAKEIDLRIKTVDEFQGEESDVVILSTVRTTDKRHMLKFVEAENRWCVALSRACSQLYIICSRKLFCAPLQPGRNTLQSRAAGVHIAANLYANLIASRPHPDCETINADALVAQVCSDSSHETKLLHWLEGSTTPLLVRCGETCGKPLLCGHPCSMKCHDGNSCDPKRCMVSKIVRLECGHDQPTHCGSV</sequence>
<dbReference type="GO" id="GO:0031048">
    <property type="term" value="P:regulatory ncRNA-mediated heterochromatin formation"/>
    <property type="evidence" value="ECO:0007669"/>
    <property type="project" value="TreeGrafter"/>
</dbReference>
<dbReference type="SUPFAM" id="SSF52540">
    <property type="entry name" value="P-loop containing nucleoside triphosphate hydrolases"/>
    <property type="match status" value="1"/>
</dbReference>
<proteinExistence type="predicted"/>
<dbReference type="AlphaFoldDB" id="A0A0S4J0M5"/>
<dbReference type="OrthoDB" id="2423195at2759"/>
<dbReference type="InterPro" id="IPR027417">
    <property type="entry name" value="P-loop_NTPase"/>
</dbReference>
<dbReference type="InterPro" id="IPR041677">
    <property type="entry name" value="DNA2/NAM7_AAA_11"/>
</dbReference>
<accession>A0A0S4J0M5</accession>
<gene>
    <name evidence="3" type="ORF">BSAL_78890</name>
</gene>
<dbReference type="InterPro" id="IPR047187">
    <property type="entry name" value="SF1_C_Upf1"/>
</dbReference>
<dbReference type="VEuPathDB" id="TriTrypDB:BSAL_78890"/>
<feature type="non-terminal residue" evidence="3">
    <location>
        <position position="765"/>
    </location>
</feature>
<feature type="domain" description="DNA2/NAM7 helicase-like C-terminal" evidence="2">
    <location>
        <begin position="433"/>
        <end position="638"/>
    </location>
</feature>
<evidence type="ECO:0000259" key="2">
    <source>
        <dbReference type="Pfam" id="PF13087"/>
    </source>
</evidence>
<evidence type="ECO:0000313" key="3">
    <source>
        <dbReference type="EMBL" id="CUG40158.1"/>
    </source>
</evidence>
<protein>
    <recommendedName>
        <fullName evidence="5">AAA+ ATPase domain-containing protein</fullName>
    </recommendedName>
</protein>
<dbReference type="GO" id="GO:0004386">
    <property type="term" value="F:helicase activity"/>
    <property type="evidence" value="ECO:0007669"/>
    <property type="project" value="InterPro"/>
</dbReference>
<dbReference type="Proteomes" id="UP000051952">
    <property type="component" value="Unassembled WGS sequence"/>
</dbReference>
<evidence type="ECO:0000259" key="1">
    <source>
        <dbReference type="Pfam" id="PF13086"/>
    </source>
</evidence>
<dbReference type="Pfam" id="PF13087">
    <property type="entry name" value="AAA_12"/>
    <property type="match status" value="1"/>
</dbReference>
<organism evidence="3 4">
    <name type="scientific">Bodo saltans</name>
    <name type="common">Flagellated protozoan</name>
    <dbReference type="NCBI Taxonomy" id="75058"/>
    <lineage>
        <taxon>Eukaryota</taxon>
        <taxon>Discoba</taxon>
        <taxon>Euglenozoa</taxon>
        <taxon>Kinetoplastea</taxon>
        <taxon>Metakinetoplastina</taxon>
        <taxon>Eubodonida</taxon>
        <taxon>Bodonidae</taxon>
        <taxon>Bodo</taxon>
    </lineage>
</organism>
<dbReference type="Pfam" id="PF13086">
    <property type="entry name" value="AAA_11"/>
    <property type="match status" value="1"/>
</dbReference>
<keyword evidence="4" id="KW-1185">Reference proteome</keyword>
<name>A0A0S4J0M5_BODSA</name>
<feature type="domain" description="DNA2/NAM7 helicase helicase" evidence="1">
    <location>
        <begin position="4"/>
        <end position="418"/>
    </location>
</feature>
<evidence type="ECO:0000313" key="4">
    <source>
        <dbReference type="Proteomes" id="UP000051952"/>
    </source>
</evidence>
<dbReference type="PANTHER" id="PTHR10887:SF341">
    <property type="entry name" value="NFX1-TYPE ZINC FINGER-CONTAINING PROTEIN 1"/>
    <property type="match status" value="1"/>
</dbReference>